<evidence type="ECO:0000313" key="2">
    <source>
        <dbReference type="EMBL" id="PFX29566.1"/>
    </source>
</evidence>
<accession>A0A2B4SJN0</accession>
<protein>
    <submittedName>
        <fullName evidence="2">Uncharacterized protein</fullName>
    </submittedName>
</protein>
<feature type="region of interest" description="Disordered" evidence="1">
    <location>
        <begin position="740"/>
        <end position="762"/>
    </location>
</feature>
<gene>
    <name evidence="2" type="ORF">AWC38_SpisGene5625</name>
</gene>
<sequence>MEATDSFADQSEEGVEEIPASCILTNSPQFSRVLKQMSNKEDGRAFRGMPKKAENMWKFMPAIKVTCFDEPYKEQMLKTLENNSLTVQMDETWTISERENLTEQKNNERDSSSETKDIIENSKSTTTSYEKENSPVDDDNKGRNFVKAKNVQLPRRCSKGFVISSQNPGRITSTKKENNDSVTRTESSSQDYSTLVRDKLPGSEEKTTRKSSLSSSISRHAENVPKSPSSQRRFSIGAFSGDNEHSDELNNTEMKNRQLSSSIASNGFRSPKLGDRKQVTVNVRKKSERIYLSLKIDSTNEGQTNQFRRRSFTYGSQTQNQRNSYTIKKSSSTDDKLIGRKFSEQQISSDGLHRTSDEDPRVFKRRLSGNVGTFPREVMQTQELNKSPGIGISEKRLSLVNNGKAAPGAAQGSPSLNLRRVKSKSVSDIEETSELSRRSTSDVTQRLNLSLPIARRVGISKPLPLKNSYHLDFRTNQSLSKSETDIHSISADDGDLEKAKRISIPTPPRERRRLSDTNSEEGRKSLSVGDKVSSNKSETDLRKLVSDEESADMKRASQSSPLRMRKASNPKPPPDMTGVASNPLSPRLERKIYLAAAKVEARLPTRAKSRSDLQASSQFIIDQAEKELDKLSESLPHVSMEEPDQAMLELRFSNSFAKRLSISRESGITTPTISLTSPLETNVKIMFFPLVEKKVDSSSAGFLRSVSFAKTADAPRMKLNTRQIDPSNFFTDQYVSNKANPDYDDHNGHVTATRNSPERKNTVHAAEHVSKISGIMFGKKTNIKKGSKIGSLRGTTQQSFSSLKTARDTRSSGLAQQSDKLNGTVHSLPSPKLETRETLPRHSVNGKGGNKKKTAKPSEVKLKPYLLPRVDHFPQAPLHISVIPSREGHARRISPRFSVEQGNEESSTKASRTDMAHSPRKPKYLGVKVSSGAKERSKSPGKLSSPNVSTARKKIYKSRDGFEDGVDDMVLPKVTINEVLQSWNINPQKTRSTSHLAGKDPMEFLLRDRSLSDAKNPPIPYEELRGCRYLRTDKDDHALHGKLCSCNSCEHGEGLKKSPYLNS</sequence>
<feature type="compositionally biased region" description="Polar residues" evidence="1">
    <location>
        <begin position="793"/>
        <end position="804"/>
    </location>
</feature>
<feature type="region of interest" description="Disordered" evidence="1">
    <location>
        <begin position="786"/>
        <end position="859"/>
    </location>
</feature>
<feature type="region of interest" description="Disordered" evidence="1">
    <location>
        <begin position="96"/>
        <end position="249"/>
    </location>
</feature>
<dbReference type="STRING" id="50429.A0A2B4SJN0"/>
<feature type="compositionally biased region" description="Basic and acidic residues" evidence="1">
    <location>
        <begin position="537"/>
        <end position="555"/>
    </location>
</feature>
<reference evidence="3" key="1">
    <citation type="journal article" date="2017" name="bioRxiv">
        <title>Comparative analysis of the genomes of Stylophora pistillata and Acropora digitifera provides evidence for extensive differences between species of corals.</title>
        <authorList>
            <person name="Voolstra C.R."/>
            <person name="Li Y."/>
            <person name="Liew Y.J."/>
            <person name="Baumgarten S."/>
            <person name="Zoccola D."/>
            <person name="Flot J.-F."/>
            <person name="Tambutte S."/>
            <person name="Allemand D."/>
            <person name="Aranda M."/>
        </authorList>
    </citation>
    <scope>NUCLEOTIDE SEQUENCE [LARGE SCALE GENOMIC DNA]</scope>
</reference>
<feature type="region of interest" description="Disordered" evidence="1">
    <location>
        <begin position="884"/>
        <end position="952"/>
    </location>
</feature>
<feature type="compositionally biased region" description="Polar residues" evidence="1">
    <location>
        <begin position="811"/>
        <end position="827"/>
    </location>
</feature>
<feature type="region of interest" description="Disordered" evidence="1">
    <location>
        <begin position="404"/>
        <end position="443"/>
    </location>
</feature>
<feature type="compositionally biased region" description="Basic and acidic residues" evidence="1">
    <location>
        <begin position="96"/>
        <end position="120"/>
    </location>
</feature>
<feature type="region of interest" description="Disordered" evidence="1">
    <location>
        <begin position="478"/>
        <end position="583"/>
    </location>
</feature>
<organism evidence="2 3">
    <name type="scientific">Stylophora pistillata</name>
    <name type="common">Smooth cauliflower coral</name>
    <dbReference type="NCBI Taxonomy" id="50429"/>
    <lineage>
        <taxon>Eukaryota</taxon>
        <taxon>Metazoa</taxon>
        <taxon>Cnidaria</taxon>
        <taxon>Anthozoa</taxon>
        <taxon>Hexacorallia</taxon>
        <taxon>Scleractinia</taxon>
        <taxon>Astrocoeniina</taxon>
        <taxon>Pocilloporidae</taxon>
        <taxon>Stylophora</taxon>
    </lineage>
</organism>
<evidence type="ECO:0000313" key="3">
    <source>
        <dbReference type="Proteomes" id="UP000225706"/>
    </source>
</evidence>
<name>A0A2B4SJN0_STYPI</name>
<dbReference type="Proteomes" id="UP000225706">
    <property type="component" value="Unassembled WGS sequence"/>
</dbReference>
<feature type="compositionally biased region" description="Polar residues" evidence="1">
    <location>
        <begin position="900"/>
        <end position="910"/>
    </location>
</feature>
<keyword evidence="3" id="KW-1185">Reference proteome</keyword>
<feature type="compositionally biased region" description="Basic and acidic residues" evidence="1">
    <location>
        <begin position="129"/>
        <end position="142"/>
    </location>
</feature>
<dbReference type="OrthoDB" id="5979790at2759"/>
<feature type="region of interest" description="Disordered" evidence="1">
    <location>
        <begin position="328"/>
        <end position="359"/>
    </location>
</feature>
<feature type="compositionally biased region" description="Polar residues" evidence="1">
    <location>
        <begin position="180"/>
        <end position="193"/>
    </location>
</feature>
<dbReference type="EMBL" id="LSMT01000063">
    <property type="protein sequence ID" value="PFX29566.1"/>
    <property type="molecule type" value="Genomic_DNA"/>
</dbReference>
<dbReference type="AlphaFoldDB" id="A0A2B4SJN0"/>
<evidence type="ECO:0000256" key="1">
    <source>
        <dbReference type="SAM" id="MobiDB-lite"/>
    </source>
</evidence>
<feature type="compositionally biased region" description="Polar residues" evidence="1">
    <location>
        <begin position="163"/>
        <end position="172"/>
    </location>
</feature>
<feature type="compositionally biased region" description="Basic and acidic residues" evidence="1">
    <location>
        <begin position="196"/>
        <end position="208"/>
    </location>
</feature>
<feature type="compositionally biased region" description="Basic and acidic residues" evidence="1">
    <location>
        <begin position="331"/>
        <end position="343"/>
    </location>
</feature>
<proteinExistence type="predicted"/>
<comment type="caution">
    <text evidence="2">The sequence shown here is derived from an EMBL/GenBank/DDBJ whole genome shotgun (WGS) entry which is preliminary data.</text>
</comment>